<reference evidence="2 3" key="1">
    <citation type="submission" date="2023-03" db="EMBL/GenBank/DDBJ databases">
        <title>Genome insight into feeding habits of ladybird beetles.</title>
        <authorList>
            <person name="Li H.-S."/>
            <person name="Huang Y.-H."/>
            <person name="Pang H."/>
        </authorList>
    </citation>
    <scope>NUCLEOTIDE SEQUENCE [LARGE SCALE GENOMIC DNA]</scope>
    <source>
        <strain evidence="2">SYSU_2023b</strain>
        <tissue evidence="2">Whole body</tissue>
    </source>
</reference>
<accession>A0AAW1VGQ1</accession>
<evidence type="ECO:0000313" key="3">
    <source>
        <dbReference type="Proteomes" id="UP001431783"/>
    </source>
</evidence>
<proteinExistence type="predicted"/>
<dbReference type="Proteomes" id="UP001431783">
    <property type="component" value="Unassembled WGS sequence"/>
</dbReference>
<evidence type="ECO:0000313" key="2">
    <source>
        <dbReference type="EMBL" id="KAK9891841.1"/>
    </source>
</evidence>
<sequence>MNETERILRIILKIVGGPLTVRELTGYYTLITGTSIPHEDLGYWILTDYLTSIPHILSLERRFNDFDGIVIPNEPEEDNLSETNSFSSYETIPELIRETSLSQDVDNKVDQENNETVEQSHKEDEEQSFNNHSTDPYVIDVKRWDTIASQDYYWKNDSSIVKKTNWHLPYDIVDLDSEFFLSHCFWRPVNSDEQIRNKMQILMRRQQKRVEFIQSLEQMHKLEEIMDYSLEDLWQDYNESLIQFEQDPEVVDTPGESDNLSTLAE</sequence>
<evidence type="ECO:0000256" key="1">
    <source>
        <dbReference type="SAM" id="MobiDB-lite"/>
    </source>
</evidence>
<feature type="region of interest" description="Disordered" evidence="1">
    <location>
        <begin position="103"/>
        <end position="133"/>
    </location>
</feature>
<gene>
    <name evidence="2" type="ORF">WA026_016640</name>
</gene>
<dbReference type="EMBL" id="JARQZJ010000130">
    <property type="protein sequence ID" value="KAK9891841.1"/>
    <property type="molecule type" value="Genomic_DNA"/>
</dbReference>
<keyword evidence="3" id="KW-1185">Reference proteome</keyword>
<dbReference type="Gene3D" id="3.30.420.610">
    <property type="entry name" value="LOTUS domain-like"/>
    <property type="match status" value="1"/>
</dbReference>
<protein>
    <submittedName>
        <fullName evidence="2">Uncharacterized protein</fullName>
    </submittedName>
</protein>
<organism evidence="2 3">
    <name type="scientific">Henosepilachna vigintioctopunctata</name>
    <dbReference type="NCBI Taxonomy" id="420089"/>
    <lineage>
        <taxon>Eukaryota</taxon>
        <taxon>Metazoa</taxon>
        <taxon>Ecdysozoa</taxon>
        <taxon>Arthropoda</taxon>
        <taxon>Hexapoda</taxon>
        <taxon>Insecta</taxon>
        <taxon>Pterygota</taxon>
        <taxon>Neoptera</taxon>
        <taxon>Endopterygota</taxon>
        <taxon>Coleoptera</taxon>
        <taxon>Polyphaga</taxon>
        <taxon>Cucujiformia</taxon>
        <taxon>Coccinelloidea</taxon>
        <taxon>Coccinellidae</taxon>
        <taxon>Epilachninae</taxon>
        <taxon>Epilachnini</taxon>
        <taxon>Henosepilachna</taxon>
    </lineage>
</organism>
<name>A0AAW1VGQ1_9CUCU</name>
<dbReference type="AlphaFoldDB" id="A0AAW1VGQ1"/>
<comment type="caution">
    <text evidence="2">The sequence shown here is derived from an EMBL/GenBank/DDBJ whole genome shotgun (WGS) entry which is preliminary data.</text>
</comment>
<dbReference type="InterPro" id="IPR041966">
    <property type="entry name" value="LOTUS-like"/>
</dbReference>